<feature type="non-terminal residue" evidence="1">
    <location>
        <position position="1"/>
    </location>
</feature>
<sequence>RTTEATRLKAEARLKKENPDFVKRPLIAYPHGVGSPFNAGDYWRESARYKTSAITPPRKGFFPKKIRYPERQPRFCEFVPSAAFGETSSELQGALP</sequence>
<gene>
    <name evidence="1" type="ORF">GWI33_008015</name>
</gene>
<organism evidence="1 2">
    <name type="scientific">Rhynchophorus ferrugineus</name>
    <name type="common">Red palm weevil</name>
    <name type="synonym">Curculio ferrugineus</name>
    <dbReference type="NCBI Taxonomy" id="354439"/>
    <lineage>
        <taxon>Eukaryota</taxon>
        <taxon>Metazoa</taxon>
        <taxon>Ecdysozoa</taxon>
        <taxon>Arthropoda</taxon>
        <taxon>Hexapoda</taxon>
        <taxon>Insecta</taxon>
        <taxon>Pterygota</taxon>
        <taxon>Neoptera</taxon>
        <taxon>Endopterygota</taxon>
        <taxon>Coleoptera</taxon>
        <taxon>Polyphaga</taxon>
        <taxon>Cucujiformia</taxon>
        <taxon>Curculionidae</taxon>
        <taxon>Dryophthorinae</taxon>
        <taxon>Rhynchophorus</taxon>
    </lineage>
</organism>
<keyword evidence="2" id="KW-1185">Reference proteome</keyword>
<evidence type="ECO:0000313" key="1">
    <source>
        <dbReference type="EMBL" id="KAF7277383.1"/>
    </source>
</evidence>
<reference evidence="1" key="1">
    <citation type="submission" date="2020-08" db="EMBL/GenBank/DDBJ databases">
        <title>Genome sequencing and assembly of the red palm weevil Rhynchophorus ferrugineus.</title>
        <authorList>
            <person name="Dias G.B."/>
            <person name="Bergman C.M."/>
            <person name="Manee M."/>
        </authorList>
    </citation>
    <scope>NUCLEOTIDE SEQUENCE</scope>
    <source>
        <strain evidence="1">AA-2017</strain>
        <tissue evidence="1">Whole larva</tissue>
    </source>
</reference>
<comment type="caution">
    <text evidence="1">The sequence shown here is derived from an EMBL/GenBank/DDBJ whole genome shotgun (WGS) entry which is preliminary data.</text>
</comment>
<name>A0A834IEZ3_RHYFE</name>
<accession>A0A834IEZ3</accession>
<dbReference type="Proteomes" id="UP000625711">
    <property type="component" value="Unassembled WGS sequence"/>
</dbReference>
<dbReference type="EMBL" id="JAACXV010002460">
    <property type="protein sequence ID" value="KAF7277383.1"/>
    <property type="molecule type" value="Genomic_DNA"/>
</dbReference>
<proteinExistence type="predicted"/>
<dbReference type="AlphaFoldDB" id="A0A834IEZ3"/>
<protein>
    <submittedName>
        <fullName evidence="1">Uncharacterized protein</fullName>
    </submittedName>
</protein>
<evidence type="ECO:0000313" key="2">
    <source>
        <dbReference type="Proteomes" id="UP000625711"/>
    </source>
</evidence>